<evidence type="ECO:0000313" key="2">
    <source>
        <dbReference type="Proteomes" id="UP000807342"/>
    </source>
</evidence>
<proteinExistence type="predicted"/>
<dbReference type="AlphaFoldDB" id="A0A9P5WWC2"/>
<feature type="non-terminal residue" evidence="1">
    <location>
        <position position="1"/>
    </location>
</feature>
<keyword evidence="2" id="KW-1185">Reference proteome</keyword>
<accession>A0A9P5WWC2</accession>
<feature type="non-terminal residue" evidence="1">
    <location>
        <position position="73"/>
    </location>
</feature>
<protein>
    <submittedName>
        <fullName evidence="1">Uncharacterized protein</fullName>
    </submittedName>
</protein>
<name>A0A9P5WWC2_9AGAR</name>
<dbReference type="OrthoDB" id="1681765at2759"/>
<organism evidence="1 2">
    <name type="scientific">Macrolepiota fuliginosa MF-IS2</name>
    <dbReference type="NCBI Taxonomy" id="1400762"/>
    <lineage>
        <taxon>Eukaryota</taxon>
        <taxon>Fungi</taxon>
        <taxon>Dikarya</taxon>
        <taxon>Basidiomycota</taxon>
        <taxon>Agaricomycotina</taxon>
        <taxon>Agaricomycetes</taxon>
        <taxon>Agaricomycetidae</taxon>
        <taxon>Agaricales</taxon>
        <taxon>Agaricineae</taxon>
        <taxon>Agaricaceae</taxon>
        <taxon>Macrolepiota</taxon>
    </lineage>
</organism>
<dbReference type="EMBL" id="MU152811">
    <property type="protein sequence ID" value="KAF9440148.1"/>
    <property type="molecule type" value="Genomic_DNA"/>
</dbReference>
<dbReference type="Proteomes" id="UP000807342">
    <property type="component" value="Unassembled WGS sequence"/>
</dbReference>
<sequence length="73" mass="8149">GASNQEMQGHFQRSADTISKVFHCILNLLITPAFYNCYVKLSPHDTTPPEISENPKLYPFLQDCQGALDGSHL</sequence>
<reference evidence="1" key="1">
    <citation type="submission" date="2020-11" db="EMBL/GenBank/DDBJ databases">
        <authorList>
            <consortium name="DOE Joint Genome Institute"/>
            <person name="Ahrendt S."/>
            <person name="Riley R."/>
            <person name="Andreopoulos W."/>
            <person name="Labutti K."/>
            <person name="Pangilinan J."/>
            <person name="Ruiz-Duenas F.J."/>
            <person name="Barrasa J.M."/>
            <person name="Sanchez-Garcia M."/>
            <person name="Camarero S."/>
            <person name="Miyauchi S."/>
            <person name="Serrano A."/>
            <person name="Linde D."/>
            <person name="Babiker R."/>
            <person name="Drula E."/>
            <person name="Ayuso-Fernandez I."/>
            <person name="Pacheco R."/>
            <person name="Padilla G."/>
            <person name="Ferreira P."/>
            <person name="Barriuso J."/>
            <person name="Kellner H."/>
            <person name="Castanera R."/>
            <person name="Alfaro M."/>
            <person name="Ramirez L."/>
            <person name="Pisabarro A.G."/>
            <person name="Kuo A."/>
            <person name="Tritt A."/>
            <person name="Lipzen A."/>
            <person name="He G."/>
            <person name="Yan M."/>
            <person name="Ng V."/>
            <person name="Cullen D."/>
            <person name="Martin F."/>
            <person name="Rosso M.-N."/>
            <person name="Henrissat B."/>
            <person name="Hibbett D."/>
            <person name="Martinez A.T."/>
            <person name="Grigoriev I.V."/>
        </authorList>
    </citation>
    <scope>NUCLEOTIDE SEQUENCE</scope>
    <source>
        <strain evidence="1">MF-IS2</strain>
    </source>
</reference>
<gene>
    <name evidence="1" type="ORF">P691DRAFT_647100</name>
</gene>
<comment type="caution">
    <text evidence="1">The sequence shown here is derived from an EMBL/GenBank/DDBJ whole genome shotgun (WGS) entry which is preliminary data.</text>
</comment>
<evidence type="ECO:0000313" key="1">
    <source>
        <dbReference type="EMBL" id="KAF9440148.1"/>
    </source>
</evidence>